<dbReference type="AlphaFoldDB" id="A0A177Y0P2"/>
<dbReference type="Proteomes" id="UP000078406">
    <property type="component" value="Unassembled WGS sequence"/>
</dbReference>
<name>A0A177Y0P2_9VIBR</name>
<dbReference type="InterPro" id="IPR020945">
    <property type="entry name" value="DMSO/NO3_reduct_chaperone"/>
</dbReference>
<dbReference type="SUPFAM" id="SSF89155">
    <property type="entry name" value="TorD-like"/>
    <property type="match status" value="1"/>
</dbReference>
<dbReference type="InterPro" id="IPR036411">
    <property type="entry name" value="TorD-like_sf"/>
</dbReference>
<evidence type="ECO:0000313" key="3">
    <source>
        <dbReference type="Proteomes" id="UP000078406"/>
    </source>
</evidence>
<dbReference type="Pfam" id="PF02613">
    <property type="entry name" value="Nitrate_red_del"/>
    <property type="match status" value="1"/>
</dbReference>
<sequence>MDNQQQTIRADIYLLLSTLYRQQPSTELIAFLSQLETEQAESAMQLAWHKVKSAAIESSQEQLEDEYQELFIGIGRGEVVPFASWHLTGSLMEKPLASIRHDHGLLGLEREEQVKEPEDHFSALCEVMSVLTEEEEELQQVFFNKHLGTWFSSLVKQVKEAKNASFYLAVAELTNAFMTLEQVRFSANLQNSKTKLKIDVKNVTEYEQPQQ</sequence>
<accession>A0A177Y0P2</accession>
<dbReference type="Gene3D" id="1.10.3480.10">
    <property type="entry name" value="TorD-like"/>
    <property type="match status" value="1"/>
</dbReference>
<gene>
    <name evidence="2" type="ORF">APB76_09565</name>
</gene>
<evidence type="ECO:0008006" key="4">
    <source>
        <dbReference type="Google" id="ProtNLM"/>
    </source>
</evidence>
<organism evidence="2 3">
    <name type="scientific">Vibrio bivalvicida</name>
    <dbReference type="NCBI Taxonomy" id="1276888"/>
    <lineage>
        <taxon>Bacteria</taxon>
        <taxon>Pseudomonadati</taxon>
        <taxon>Pseudomonadota</taxon>
        <taxon>Gammaproteobacteria</taxon>
        <taxon>Vibrionales</taxon>
        <taxon>Vibrionaceae</taxon>
        <taxon>Vibrio</taxon>
        <taxon>Vibrio oreintalis group</taxon>
    </lineage>
</organism>
<dbReference type="InterPro" id="IPR050289">
    <property type="entry name" value="TorD/DmsD_chaperones"/>
</dbReference>
<keyword evidence="1" id="KW-0143">Chaperone</keyword>
<dbReference type="PANTHER" id="PTHR34227">
    <property type="entry name" value="CHAPERONE PROTEIN YCDY"/>
    <property type="match status" value="1"/>
</dbReference>
<protein>
    <recommendedName>
        <fullName evidence="4">Cytochrome C oxidase subunit II</fullName>
    </recommendedName>
</protein>
<proteinExistence type="predicted"/>
<dbReference type="PANTHER" id="PTHR34227:SF1">
    <property type="entry name" value="DIMETHYL SULFOXIDE REDUCTASE CHAPERONE-RELATED"/>
    <property type="match status" value="1"/>
</dbReference>
<evidence type="ECO:0000313" key="2">
    <source>
        <dbReference type="EMBL" id="OAJ94418.1"/>
    </source>
</evidence>
<dbReference type="EMBL" id="LLEI02000025">
    <property type="protein sequence ID" value="OAJ94418.1"/>
    <property type="molecule type" value="Genomic_DNA"/>
</dbReference>
<evidence type="ECO:0000256" key="1">
    <source>
        <dbReference type="ARBA" id="ARBA00023186"/>
    </source>
</evidence>
<reference evidence="2 3" key="1">
    <citation type="journal article" date="2016" name="Syst. Appl. Microbiol.">
        <title>Vibrio bivalvicida sp. nov., a novel larval pathogen for bivalve molluscs reared in a hatchery.</title>
        <authorList>
            <person name="Dubert J."/>
            <person name="Romalde J.L."/>
            <person name="Prado S."/>
            <person name="Barja J.L."/>
        </authorList>
    </citation>
    <scope>NUCLEOTIDE SEQUENCE [LARGE SCALE GENOMIC DNA]</scope>
    <source>
        <strain evidence="2 3">605</strain>
    </source>
</reference>
<dbReference type="RefSeq" id="WP_054963364.1">
    <property type="nucleotide sequence ID" value="NZ_LLEI02000025.1"/>
</dbReference>
<comment type="caution">
    <text evidence="2">The sequence shown here is derived from an EMBL/GenBank/DDBJ whole genome shotgun (WGS) entry which is preliminary data.</text>
</comment>